<dbReference type="AlphaFoldDB" id="A0A0B4XM89"/>
<organism evidence="1 2">
    <name type="scientific">Isoalcanivorax pacificus W11-5</name>
    <dbReference type="NCBI Taxonomy" id="391936"/>
    <lineage>
        <taxon>Bacteria</taxon>
        <taxon>Pseudomonadati</taxon>
        <taxon>Pseudomonadota</taxon>
        <taxon>Gammaproteobacteria</taxon>
        <taxon>Oceanospirillales</taxon>
        <taxon>Alcanivoracaceae</taxon>
        <taxon>Isoalcanivorax</taxon>
    </lineage>
</organism>
<name>A0A0B4XM89_9GAMM</name>
<dbReference type="Proteomes" id="UP000006764">
    <property type="component" value="Chromosome"/>
</dbReference>
<evidence type="ECO:0000313" key="2">
    <source>
        <dbReference type="Proteomes" id="UP000006764"/>
    </source>
</evidence>
<keyword evidence="2" id="KW-1185">Reference proteome</keyword>
<dbReference type="HOGENOM" id="CLU_2581924_0_0_6"/>
<protein>
    <submittedName>
        <fullName evidence="1">Uncharacterized protein</fullName>
    </submittedName>
</protein>
<dbReference type="EMBL" id="CP004387">
    <property type="protein sequence ID" value="AJD48266.1"/>
    <property type="molecule type" value="Genomic_DNA"/>
</dbReference>
<gene>
    <name evidence="1" type="ORF">S7S_09260</name>
</gene>
<reference evidence="1 2" key="1">
    <citation type="journal article" date="2012" name="J. Bacteriol.">
        <title>Genome sequence of an alkane-degrading bacterium, Alcanivorax pacificus type strain W11-5, isolated from deep sea sediment.</title>
        <authorList>
            <person name="Lai Q."/>
            <person name="Shao Z."/>
        </authorList>
    </citation>
    <scope>NUCLEOTIDE SEQUENCE [LARGE SCALE GENOMIC DNA]</scope>
    <source>
        <strain evidence="1 2">W11-5</strain>
    </source>
</reference>
<accession>A0A0B4XM89</accession>
<proteinExistence type="predicted"/>
<sequence length="80" mass="8304">MRLAPMGTNAMTAGAVALPQSEILPMKITADTVRAWREAGRWGMAGTDMQVLLRLLAVVEADGPLTVMAPALPCLQGGAA</sequence>
<evidence type="ECO:0000313" key="1">
    <source>
        <dbReference type="EMBL" id="AJD48266.1"/>
    </source>
</evidence>
<dbReference type="KEGG" id="apac:S7S_09260"/>